<evidence type="ECO:0000313" key="8">
    <source>
        <dbReference type="EMBL" id="CAF1046881.1"/>
    </source>
</evidence>
<feature type="region of interest" description="Disordered" evidence="4">
    <location>
        <begin position="43"/>
        <end position="72"/>
    </location>
</feature>
<dbReference type="Pfam" id="PF09745">
    <property type="entry name" value="NSRP1_N"/>
    <property type="match status" value="1"/>
</dbReference>
<comment type="caution">
    <text evidence="8">The sequence shown here is derived from an EMBL/GenBank/DDBJ whole genome shotgun (WGS) entry which is preliminary data.</text>
</comment>
<evidence type="ECO:0000256" key="1">
    <source>
        <dbReference type="ARBA" id="ARBA00010126"/>
    </source>
</evidence>
<name>A0A814K6F0_ADIRI</name>
<keyword evidence="2 3" id="KW-0175">Coiled coil</keyword>
<feature type="compositionally biased region" description="Polar residues" evidence="4">
    <location>
        <begin position="1"/>
        <end position="11"/>
    </location>
</feature>
<dbReference type="InterPro" id="IPR042816">
    <property type="entry name" value="Nsrp1"/>
</dbReference>
<dbReference type="EMBL" id="CAJNOR010000965">
    <property type="protein sequence ID" value="CAF1046881.1"/>
    <property type="molecule type" value="Genomic_DNA"/>
</dbReference>
<reference evidence="8" key="1">
    <citation type="submission" date="2021-02" db="EMBL/GenBank/DDBJ databases">
        <authorList>
            <person name="Nowell W R."/>
        </authorList>
    </citation>
    <scope>NUCLEOTIDE SEQUENCE</scope>
</reference>
<evidence type="ECO:0000256" key="3">
    <source>
        <dbReference type="SAM" id="Coils"/>
    </source>
</evidence>
<dbReference type="GO" id="GO:0000381">
    <property type="term" value="P:regulation of alternative mRNA splicing, via spliceosome"/>
    <property type="evidence" value="ECO:0007669"/>
    <property type="project" value="InterPro"/>
</dbReference>
<feature type="compositionally biased region" description="Basic and acidic residues" evidence="4">
    <location>
        <begin position="220"/>
        <end position="232"/>
    </location>
</feature>
<feature type="compositionally biased region" description="Basic and acidic residues" evidence="4">
    <location>
        <begin position="276"/>
        <end position="285"/>
    </location>
</feature>
<dbReference type="PROSITE" id="PS00022">
    <property type="entry name" value="EGF_1"/>
    <property type="match status" value="1"/>
</dbReference>
<comment type="similarity">
    <text evidence="1">Belongs to the NSRP1 family.</text>
</comment>
<protein>
    <recommendedName>
        <fullName evidence="6 7">EGF-like domain-containing protein</fullName>
    </recommendedName>
</protein>
<feature type="transmembrane region" description="Helical" evidence="5">
    <location>
        <begin position="401"/>
        <end position="426"/>
    </location>
</feature>
<keyword evidence="5" id="KW-0812">Transmembrane</keyword>
<dbReference type="PROSITE" id="PS01186">
    <property type="entry name" value="EGF_2"/>
    <property type="match status" value="1"/>
</dbReference>
<dbReference type="Proteomes" id="UP000663828">
    <property type="component" value="Unassembled WGS sequence"/>
</dbReference>
<keyword evidence="5" id="KW-0472">Membrane</keyword>
<evidence type="ECO:0000259" key="6">
    <source>
        <dbReference type="PROSITE" id="PS00022"/>
    </source>
</evidence>
<evidence type="ECO:0000256" key="5">
    <source>
        <dbReference type="SAM" id="Phobius"/>
    </source>
</evidence>
<evidence type="ECO:0000259" key="7">
    <source>
        <dbReference type="PROSITE" id="PS01186"/>
    </source>
</evidence>
<keyword evidence="9" id="KW-1185">Reference proteome</keyword>
<evidence type="ECO:0000313" key="9">
    <source>
        <dbReference type="Proteomes" id="UP000663828"/>
    </source>
</evidence>
<dbReference type="InterPro" id="IPR000742">
    <property type="entry name" value="EGF"/>
</dbReference>
<sequence>MATEDNSSTSKRPFGLSFPSKPKTKSTTIAPINKNCFAASAFSLDDDDDADTKKTMSKPPTSSRLALNPKAQRDIEQALEQDPNIYEYDEVYEQVSSTVQQEQRREEKKRLERESNTVRAPKYIAGLLEKKVLREKEHERREERRIQLEREAEGDLYKDKEVFVTSAYKAKLAERQADIEREKLEEKREALLNSFQQDNMDAFYRFQFKLRTGEETILEESEKTKTEPKFEKPSATSRSARQLRTRTADEDDDEAMDGGPVDSENDNMYTRAREKHAREVKQEQRQDDDEAPVVVEKSVKQPVKVRRINDPSTQVYDDEEFEMDVSTTTKEKKPEKAKEVKVNTKDDDEAMVNQLACDVCVAKHTGTCTVNQTCACFSGYSGPTCSTTSITDTTSSSQINIGIVVASGLGGALLTLVVGLVIFFIWKKRVKKKLLAYSASLSSATSTVTVPPPPLPSRLPPLSQVPSPIIVSPLYDIALSRRASVSTISYHTYEEPS</sequence>
<evidence type="ECO:0000256" key="2">
    <source>
        <dbReference type="ARBA" id="ARBA00023054"/>
    </source>
</evidence>
<dbReference type="PANTHER" id="PTHR31938:SF4">
    <property type="entry name" value="NUCLEAR SPECKLE SPLICING REGULATORY PROTEIN 1"/>
    <property type="match status" value="1"/>
</dbReference>
<feature type="coiled-coil region" evidence="3">
    <location>
        <begin position="169"/>
        <end position="201"/>
    </location>
</feature>
<feature type="domain" description="EGF-like" evidence="6 7">
    <location>
        <begin position="374"/>
        <end position="385"/>
    </location>
</feature>
<proteinExistence type="inferred from homology"/>
<dbReference type="InterPro" id="IPR018612">
    <property type="entry name" value="NSRP1_N"/>
</dbReference>
<feature type="region of interest" description="Disordered" evidence="4">
    <location>
        <begin position="217"/>
        <end position="296"/>
    </location>
</feature>
<organism evidence="8 9">
    <name type="scientific">Adineta ricciae</name>
    <name type="common">Rotifer</name>
    <dbReference type="NCBI Taxonomy" id="249248"/>
    <lineage>
        <taxon>Eukaryota</taxon>
        <taxon>Metazoa</taxon>
        <taxon>Spiralia</taxon>
        <taxon>Gnathifera</taxon>
        <taxon>Rotifera</taxon>
        <taxon>Eurotatoria</taxon>
        <taxon>Bdelloidea</taxon>
        <taxon>Adinetida</taxon>
        <taxon>Adinetidae</taxon>
        <taxon>Adineta</taxon>
    </lineage>
</organism>
<keyword evidence="5" id="KW-1133">Transmembrane helix</keyword>
<evidence type="ECO:0000256" key="4">
    <source>
        <dbReference type="SAM" id="MobiDB-lite"/>
    </source>
</evidence>
<accession>A0A814K6F0</accession>
<feature type="region of interest" description="Disordered" evidence="4">
    <location>
        <begin position="1"/>
        <end position="30"/>
    </location>
</feature>
<dbReference type="AlphaFoldDB" id="A0A814K6F0"/>
<dbReference type="PANTHER" id="PTHR31938">
    <property type="entry name" value="NUCLEAR SPECKLE SPLICING REGULATORY PROTEIN 1"/>
    <property type="match status" value="1"/>
</dbReference>
<gene>
    <name evidence="8" type="ORF">XAT740_LOCUS15565</name>
</gene>